<name>A0AAC8YVC7_AMIAI</name>
<dbReference type="KEGG" id="aak:AA2016_6241"/>
<dbReference type="RefSeq" id="WP_067969180.1">
    <property type="nucleotide sequence ID" value="NZ_CP015007.1"/>
</dbReference>
<evidence type="ECO:0000313" key="4">
    <source>
        <dbReference type="Proteomes" id="UP000577697"/>
    </source>
</evidence>
<keyword evidence="1" id="KW-0614">Plasmid</keyword>
<evidence type="ECO:0000313" key="1">
    <source>
        <dbReference type="EMBL" id="AMS45142.1"/>
    </source>
</evidence>
<proteinExistence type="predicted"/>
<reference evidence="2 4" key="2">
    <citation type="submission" date="2020-08" db="EMBL/GenBank/DDBJ databases">
        <title>Genomic Encyclopedia of Type Strains, Phase IV (KMG-IV): sequencing the most valuable type-strain genomes for metagenomic binning, comparative biology and taxonomic classification.</title>
        <authorList>
            <person name="Goeker M."/>
        </authorList>
    </citation>
    <scope>NUCLEOTIDE SEQUENCE [LARGE SCALE GENOMIC DNA]</scope>
    <source>
        <strain evidence="2 4">DSM 10368</strain>
    </source>
</reference>
<evidence type="ECO:0000313" key="3">
    <source>
        <dbReference type="Proteomes" id="UP000075755"/>
    </source>
</evidence>
<dbReference type="Proteomes" id="UP000075755">
    <property type="component" value="Plasmid pAA02"/>
</dbReference>
<dbReference type="EMBL" id="JACICB010000004">
    <property type="protein sequence ID" value="MBB3705103.1"/>
    <property type="molecule type" value="Genomic_DNA"/>
</dbReference>
<keyword evidence="4" id="KW-1185">Reference proteome</keyword>
<geneLocation type="plasmid" evidence="1 3">
    <name>pAA02</name>
</geneLocation>
<gene>
    <name evidence="1" type="ORF">AA2016_6241</name>
    <name evidence="2" type="ORF">FHS67_001413</name>
</gene>
<reference evidence="1 3" key="1">
    <citation type="submission" date="2016-03" db="EMBL/GenBank/DDBJ databases">
        <title>Complete genome of Aminobacter aminovorans KCTC 2477.</title>
        <authorList>
            <person name="Kim K.M."/>
        </authorList>
    </citation>
    <scope>NUCLEOTIDE SEQUENCE [LARGE SCALE GENOMIC DNA]</scope>
    <source>
        <strain evidence="1 3">KCTC 2477</strain>
        <plasmid evidence="1 3">pAA02</plasmid>
    </source>
</reference>
<dbReference type="EMBL" id="CP015007">
    <property type="protein sequence ID" value="AMS45142.1"/>
    <property type="molecule type" value="Genomic_DNA"/>
</dbReference>
<evidence type="ECO:0000313" key="2">
    <source>
        <dbReference type="EMBL" id="MBB3705103.1"/>
    </source>
</evidence>
<dbReference type="Proteomes" id="UP000577697">
    <property type="component" value="Unassembled WGS sequence"/>
</dbReference>
<organism evidence="1 3">
    <name type="scientific">Aminobacter aminovorans</name>
    <name type="common">Chelatobacter heintzii</name>
    <dbReference type="NCBI Taxonomy" id="83263"/>
    <lineage>
        <taxon>Bacteria</taxon>
        <taxon>Pseudomonadati</taxon>
        <taxon>Pseudomonadota</taxon>
        <taxon>Alphaproteobacteria</taxon>
        <taxon>Hyphomicrobiales</taxon>
        <taxon>Phyllobacteriaceae</taxon>
        <taxon>Aminobacter</taxon>
    </lineage>
</organism>
<protein>
    <submittedName>
        <fullName evidence="1">Uncharacterized protein</fullName>
    </submittedName>
</protein>
<accession>A0AAC8YVC7</accession>
<dbReference type="AlphaFoldDB" id="A0AAC8YVC7"/>
<sequence>MIAGLIQLQSNVSIAGHVSVFRFIKRIKRSDGEQRDDGRRHNGDESIGEIGLLHWESCFHGSARLPVHHIDIFWDLTPFQCPILASNVGIVPLSLWRREQRVRFTHELEFVRNTVNELAADTVRAVSEQQQGN</sequence>